<feature type="compositionally biased region" description="Low complexity" evidence="6">
    <location>
        <begin position="279"/>
        <end position="288"/>
    </location>
</feature>
<dbReference type="Gene3D" id="2.10.110.10">
    <property type="entry name" value="Cysteine Rich Protein"/>
    <property type="match status" value="2"/>
</dbReference>
<dbReference type="PROSITE" id="PS50238">
    <property type="entry name" value="RHOGAP"/>
    <property type="match status" value="1"/>
</dbReference>
<feature type="compositionally biased region" description="Polar residues" evidence="6">
    <location>
        <begin position="902"/>
        <end position="927"/>
    </location>
</feature>
<feature type="region of interest" description="Disordered" evidence="6">
    <location>
        <begin position="180"/>
        <end position="244"/>
    </location>
</feature>
<dbReference type="SMART" id="SM00324">
    <property type="entry name" value="RhoGAP"/>
    <property type="match status" value="1"/>
</dbReference>
<dbReference type="SUPFAM" id="SSF57716">
    <property type="entry name" value="Glucocorticoid receptor-like (DNA-binding domain)"/>
    <property type="match status" value="1"/>
</dbReference>
<dbReference type="SMART" id="SM00109">
    <property type="entry name" value="C1"/>
    <property type="match status" value="1"/>
</dbReference>
<dbReference type="PROSITE" id="PS00478">
    <property type="entry name" value="LIM_DOMAIN_1"/>
    <property type="match status" value="1"/>
</dbReference>
<dbReference type="PANTHER" id="PTHR23176:SF128">
    <property type="entry name" value="RHO GTPASE-ACTIVATING PROTEIN RGD1"/>
    <property type="match status" value="1"/>
</dbReference>
<feature type="compositionally biased region" description="Basic and acidic residues" evidence="6">
    <location>
        <begin position="204"/>
        <end position="227"/>
    </location>
</feature>
<dbReference type="PANTHER" id="PTHR23176">
    <property type="entry name" value="RHO/RAC/CDC GTPASE-ACTIVATING PROTEIN"/>
    <property type="match status" value="1"/>
</dbReference>
<dbReference type="Pfam" id="PF00130">
    <property type="entry name" value="C1_1"/>
    <property type="match status" value="1"/>
</dbReference>
<keyword evidence="5" id="KW-0175">Coiled coil</keyword>
<evidence type="ECO:0000256" key="5">
    <source>
        <dbReference type="SAM" id="Coils"/>
    </source>
</evidence>
<feature type="domain" description="Rho-GAP" evidence="9">
    <location>
        <begin position="709"/>
        <end position="898"/>
    </location>
</feature>
<dbReference type="InterPro" id="IPR002219">
    <property type="entry name" value="PKC_DAG/PE"/>
</dbReference>
<dbReference type="AlphaFoldDB" id="A0A077WZG1"/>
<evidence type="ECO:0000259" key="8">
    <source>
        <dbReference type="PROSITE" id="PS50081"/>
    </source>
</evidence>
<evidence type="ECO:0000256" key="2">
    <source>
        <dbReference type="ARBA" id="ARBA00022723"/>
    </source>
</evidence>
<dbReference type="InterPro" id="IPR046349">
    <property type="entry name" value="C1-like_sf"/>
</dbReference>
<feature type="compositionally biased region" description="Polar residues" evidence="6">
    <location>
        <begin position="183"/>
        <end position="198"/>
    </location>
</feature>
<evidence type="ECO:0000256" key="4">
    <source>
        <dbReference type="PROSITE-ProRule" id="PRU00125"/>
    </source>
</evidence>
<feature type="compositionally biased region" description="Polar residues" evidence="6">
    <location>
        <begin position="228"/>
        <end position="244"/>
    </location>
</feature>
<evidence type="ECO:0000256" key="6">
    <source>
        <dbReference type="SAM" id="MobiDB-lite"/>
    </source>
</evidence>
<dbReference type="PROSITE" id="PS00479">
    <property type="entry name" value="ZF_DAG_PE_1"/>
    <property type="match status" value="1"/>
</dbReference>
<reference evidence="10" key="1">
    <citation type="journal article" date="2014" name="Genome Announc.">
        <title>De novo whole-genome sequence and genome annotation of Lichtheimia ramosa.</title>
        <authorList>
            <person name="Linde J."/>
            <person name="Schwartze V."/>
            <person name="Binder U."/>
            <person name="Lass-Florl C."/>
            <person name="Voigt K."/>
            <person name="Horn F."/>
        </authorList>
    </citation>
    <scope>NUCLEOTIDE SEQUENCE</scope>
    <source>
        <strain evidence="10">JMRC FSU:6197</strain>
    </source>
</reference>
<protein>
    <recommendedName>
        <fullName evidence="11">Signal transducer</fullName>
    </recommendedName>
</protein>
<dbReference type="FunFam" id="1.10.555.10:FF:000043">
    <property type="entry name" value="Rho GTPase activator Rga"/>
    <property type="match status" value="1"/>
</dbReference>
<dbReference type="SUPFAM" id="SSF57889">
    <property type="entry name" value="Cysteine-rich domain"/>
    <property type="match status" value="1"/>
</dbReference>
<evidence type="ECO:0008006" key="11">
    <source>
        <dbReference type="Google" id="ProtNLM"/>
    </source>
</evidence>
<evidence type="ECO:0000259" key="7">
    <source>
        <dbReference type="PROSITE" id="PS50023"/>
    </source>
</evidence>
<dbReference type="SMART" id="SM00132">
    <property type="entry name" value="LIM"/>
    <property type="match status" value="2"/>
</dbReference>
<dbReference type="CDD" id="cd20824">
    <property type="entry name" value="C1_SpBZZ1-like"/>
    <property type="match status" value="1"/>
</dbReference>
<evidence type="ECO:0000256" key="1">
    <source>
        <dbReference type="ARBA" id="ARBA00022468"/>
    </source>
</evidence>
<sequence>METYHDESSYIYEEHDDPRCNGCMKPIEDGSVVQFGEGIWHFECFRCAKCHKLVECYSNLLLLRDGSPICEDCSYSCHACRKAIKDEAIMTGTVGIVYNELACLLMNEYYLGEEAYHADCFRCTQCNIKIEDLVFTQTSKGIFCTSCHEMRKQMRQKRKEERLLQQQLLQQQQQLVNDAHSIPRNNNTPSHQKSTLNRGGSLDSHLRPAKERRGGVFDGDPRIDHINHSNASTPIPQHHVSTTKTTILSQQELSELNQMLSISSDTDDATPENIPSPPRTRGSTSPSSEVTFQSINSNDDIEAVELPASDGNPTQALRITQLEKELQSTRSQLKEVDTKFSKIKAISRKALDEIHIVKENYDSEVAARQAAESHAARLKAELLVYHQSALFGTSESIRISREEITQLSHTKADLEKTCNELRLQRDALVSEISNTTLSHISSDRAYRACQQQLRSIQSDIDAANENYSRLSKSRDDIISEMIMLNTKNAQLTELNNDLSRRVTEREREALALMAGTNFVTNDNDNTKQHSSQDLPNDIVVSLERKSSDHQNVRKVAQRDSISKADPPKMFKFRRNKGGNVFGRRNHNNNTKKNEDETVIGVPYDANSSRPLNAAPIEGNTQKHKTSSESVKELQDQALRTRNQGHNFSHTRFLRPNKCEVCNEKIWRGSELKCQDCGYVCHIRCMHHVTAVCSAENGTASSPQKTMFGNDLADQVRLENGNVPLVVQKCIEAVERRGMDFEGIYRKSGAAGQMKLIQQAFENGDDTCNLCDEDQWNDICAITSVLKQYFRDLPNPLFTYEYHSKFMEAAQGTGDQQHGMFQKAIHSLPSENYNTLKYLMNHLDRIQQRHHENLMTTKNLAVIFGPTLMRHRDESRDLVDMNHKINAIEYILRNASSLFIDPSPNQQNRSSPLPTSIRRNSLTAPPTRTKQHRREFSTDDILRSIPPALPPRENAGYI</sequence>
<dbReference type="InterPro" id="IPR008936">
    <property type="entry name" value="Rho_GTPase_activation_prot"/>
</dbReference>
<dbReference type="PROSITE" id="PS50081">
    <property type="entry name" value="ZF_DAG_PE_2"/>
    <property type="match status" value="1"/>
</dbReference>
<dbReference type="GO" id="GO:0046872">
    <property type="term" value="F:metal ion binding"/>
    <property type="evidence" value="ECO:0007669"/>
    <property type="project" value="UniProtKB-KW"/>
</dbReference>
<keyword evidence="1" id="KW-0343">GTPase activation</keyword>
<feature type="region of interest" description="Disordered" evidence="6">
    <location>
        <begin position="566"/>
        <end position="593"/>
    </location>
</feature>
<dbReference type="PROSITE" id="PS50023">
    <property type="entry name" value="LIM_DOMAIN_2"/>
    <property type="match status" value="1"/>
</dbReference>
<proteinExistence type="predicted"/>
<feature type="domain" description="LIM zinc-binding" evidence="7">
    <location>
        <begin position="18"/>
        <end position="80"/>
    </location>
</feature>
<keyword evidence="3 4" id="KW-0862">Zinc</keyword>
<dbReference type="Gene3D" id="1.10.555.10">
    <property type="entry name" value="Rho GTPase activation protein"/>
    <property type="match status" value="1"/>
</dbReference>
<keyword evidence="2 4" id="KW-0479">Metal-binding</keyword>
<dbReference type="InterPro" id="IPR050729">
    <property type="entry name" value="Rho-GAP"/>
</dbReference>
<feature type="coiled-coil region" evidence="5">
    <location>
        <begin position="147"/>
        <end position="174"/>
    </location>
</feature>
<dbReference type="GO" id="GO:0007165">
    <property type="term" value="P:signal transduction"/>
    <property type="evidence" value="ECO:0007669"/>
    <property type="project" value="InterPro"/>
</dbReference>
<dbReference type="Pfam" id="PF00620">
    <property type="entry name" value="RhoGAP"/>
    <property type="match status" value="1"/>
</dbReference>
<accession>A0A077WZG1</accession>
<gene>
    <name evidence="10" type="ORF">LRAMOSA04881</name>
</gene>
<feature type="region of interest" description="Disordered" evidence="6">
    <location>
        <begin position="264"/>
        <end position="291"/>
    </location>
</feature>
<dbReference type="GO" id="GO:0005737">
    <property type="term" value="C:cytoplasm"/>
    <property type="evidence" value="ECO:0007669"/>
    <property type="project" value="TreeGrafter"/>
</dbReference>
<dbReference type="GO" id="GO:0005096">
    <property type="term" value="F:GTPase activator activity"/>
    <property type="evidence" value="ECO:0007669"/>
    <property type="project" value="UniProtKB-KW"/>
</dbReference>
<dbReference type="OrthoDB" id="79452at2759"/>
<dbReference type="InterPro" id="IPR000198">
    <property type="entry name" value="RhoGAP_dom"/>
</dbReference>
<dbReference type="Gene3D" id="3.30.60.20">
    <property type="match status" value="1"/>
</dbReference>
<dbReference type="EMBL" id="LK023368">
    <property type="protein sequence ID" value="CDS12695.1"/>
    <property type="molecule type" value="Genomic_DNA"/>
</dbReference>
<feature type="region of interest" description="Disordered" evidence="6">
    <location>
        <begin position="901"/>
        <end position="937"/>
    </location>
</feature>
<dbReference type="SUPFAM" id="SSF48350">
    <property type="entry name" value="GTPase activation domain, GAP"/>
    <property type="match status" value="1"/>
</dbReference>
<feature type="coiled-coil region" evidence="5">
    <location>
        <begin position="404"/>
        <end position="508"/>
    </location>
</feature>
<name>A0A077WZG1_9FUNG</name>
<dbReference type="Pfam" id="PF00412">
    <property type="entry name" value="LIM"/>
    <property type="match status" value="1"/>
</dbReference>
<organism evidence="10">
    <name type="scientific">Lichtheimia ramosa</name>
    <dbReference type="NCBI Taxonomy" id="688394"/>
    <lineage>
        <taxon>Eukaryota</taxon>
        <taxon>Fungi</taxon>
        <taxon>Fungi incertae sedis</taxon>
        <taxon>Mucoromycota</taxon>
        <taxon>Mucoromycotina</taxon>
        <taxon>Mucoromycetes</taxon>
        <taxon>Mucorales</taxon>
        <taxon>Lichtheimiaceae</taxon>
        <taxon>Lichtheimia</taxon>
    </lineage>
</organism>
<evidence type="ECO:0000259" key="9">
    <source>
        <dbReference type="PROSITE" id="PS50238"/>
    </source>
</evidence>
<keyword evidence="4" id="KW-0440">LIM domain</keyword>
<evidence type="ECO:0000256" key="3">
    <source>
        <dbReference type="ARBA" id="ARBA00022833"/>
    </source>
</evidence>
<feature type="domain" description="Phorbol-ester/DAG-type" evidence="8">
    <location>
        <begin position="644"/>
        <end position="692"/>
    </location>
</feature>
<evidence type="ECO:0000313" key="10">
    <source>
        <dbReference type="EMBL" id="CDS12695.1"/>
    </source>
</evidence>
<dbReference type="InterPro" id="IPR001781">
    <property type="entry name" value="Znf_LIM"/>
</dbReference>